<gene>
    <name evidence="2" type="ORF">SAMN02744040_01794</name>
</gene>
<dbReference type="AlphaFoldDB" id="A0A1M5SK55"/>
<dbReference type="EMBL" id="FQXH01000021">
    <property type="protein sequence ID" value="SHH38881.1"/>
    <property type="molecule type" value="Genomic_DNA"/>
</dbReference>
<dbReference type="NCBIfam" id="TIGR00299">
    <property type="entry name" value="nickel pincer cofactor biosynthesis protein LarC"/>
    <property type="match status" value="1"/>
</dbReference>
<dbReference type="PANTHER" id="PTHR36566:SF1">
    <property type="entry name" value="PYRIDINIUM-3,5-BISTHIOCARBOXYLIC ACID MONONUCLEOTIDE NICKEL INSERTION PROTEIN"/>
    <property type="match status" value="1"/>
</dbReference>
<dbReference type="Pfam" id="PF01969">
    <property type="entry name" value="Ni_insertion"/>
    <property type="match status" value="1"/>
</dbReference>
<proteinExistence type="predicted"/>
<keyword evidence="3" id="KW-1185">Reference proteome</keyword>
<evidence type="ECO:0000256" key="1">
    <source>
        <dbReference type="ARBA" id="ARBA00022596"/>
    </source>
</evidence>
<evidence type="ECO:0000313" key="2">
    <source>
        <dbReference type="EMBL" id="SHH38881.1"/>
    </source>
</evidence>
<protein>
    <recommendedName>
        <fullName evidence="4">TIGR00299 family protein</fullName>
    </recommendedName>
</protein>
<dbReference type="STRING" id="1123350.SAMN02744040_01794"/>
<dbReference type="Proteomes" id="UP000242520">
    <property type="component" value="Unassembled WGS sequence"/>
</dbReference>
<sequence>MEKILYFDCISGISGDMTLAALLDLGLDRDKFLNELSKLNIDDEYEIKIEDKKENGIQGTDVNVILKNSNHHHRHLDDIYKIIETSNIRENAKKLAKDIFMEVAMAEAKVHGTTIDKVHFHEVGATDSIVDIVGTAILIDMLDVDKIYSSIIPIGSGFVKCDHGIMPVPAPATLEILKGAKIKLNNIKGEITTPTGAAIVKSLSDDFLEEYEFEIEKIGYGMGKKKFDIPNMLRVIVGVKKKTMWFTK</sequence>
<accession>A0A1M5SK55</accession>
<dbReference type="PANTHER" id="PTHR36566">
    <property type="entry name" value="NICKEL INSERTION PROTEIN-RELATED"/>
    <property type="match status" value="1"/>
</dbReference>
<name>A0A1M5SK55_9FIRM</name>
<organism evidence="2 3">
    <name type="scientific">Tepidibacter thalassicus DSM 15285</name>
    <dbReference type="NCBI Taxonomy" id="1123350"/>
    <lineage>
        <taxon>Bacteria</taxon>
        <taxon>Bacillati</taxon>
        <taxon>Bacillota</taxon>
        <taxon>Clostridia</taxon>
        <taxon>Peptostreptococcales</taxon>
        <taxon>Peptostreptococcaceae</taxon>
        <taxon>Tepidibacter</taxon>
    </lineage>
</organism>
<evidence type="ECO:0008006" key="4">
    <source>
        <dbReference type="Google" id="ProtNLM"/>
    </source>
</evidence>
<dbReference type="InterPro" id="IPR002822">
    <property type="entry name" value="Ni_insertion"/>
</dbReference>
<keyword evidence="1" id="KW-0533">Nickel</keyword>
<evidence type="ECO:0000313" key="3">
    <source>
        <dbReference type="Proteomes" id="UP000242520"/>
    </source>
</evidence>
<reference evidence="3" key="1">
    <citation type="submission" date="2016-11" db="EMBL/GenBank/DDBJ databases">
        <authorList>
            <person name="Varghese N."/>
            <person name="Submissions S."/>
        </authorList>
    </citation>
    <scope>NUCLEOTIDE SEQUENCE [LARGE SCALE GENOMIC DNA]</scope>
    <source>
        <strain evidence="3">DSM 15285</strain>
    </source>
</reference>